<accession>A0ABT6Q192</accession>
<sequence length="418" mass="42123">MNLSDDPSLVDGKIGYGLVTTTGSYHFGNGYEYIVTGGFNPDRNAPVTQFLNQPVTLSSGMSSGQNVKVLAGGTAQTTYIAGQESGQFVGGNQAGNNIVFRGNTVNGGDWVINTGRANSTIELGNGNNNVISEGHDTITAAVKNGAGRDTVALFGNNSFVDVGAGSLVNDVSYGNTITVGGGSTVNGGTSGTVTFDGSYDSNVSSLNGGFATTVKATGDLNAAQIQDGQVDADKNFTLFNGGGDISATVAGNAIGFGSRGLNYTLNAEGDQSGFFTADAGNETLNASGSTAGLNIFANTIVGGGNTTFNATGGSGNDTFTAGTGNSTFTGGEGNNAFLFADGTSDGGTTVITDFAKDGSTNGIGLFNYGLNQQSLAELLRNSQNDANGNAVLNIEGKHTIIIEGVSVSELTTDKFLVS</sequence>
<keyword evidence="2" id="KW-1185">Reference proteome</keyword>
<name>A0ABT6Q192_9PROT</name>
<dbReference type="RefSeq" id="WP_281447994.1">
    <property type="nucleotide sequence ID" value="NZ_JASBAO010000001.1"/>
</dbReference>
<dbReference type="InterPro" id="IPR011049">
    <property type="entry name" value="Serralysin-like_metalloprot_C"/>
</dbReference>
<evidence type="ECO:0000313" key="2">
    <source>
        <dbReference type="Proteomes" id="UP001431634"/>
    </source>
</evidence>
<comment type="caution">
    <text evidence="1">The sequence shown here is derived from an EMBL/GenBank/DDBJ whole genome shotgun (WGS) entry which is preliminary data.</text>
</comment>
<proteinExistence type="predicted"/>
<evidence type="ECO:0000313" key="1">
    <source>
        <dbReference type="EMBL" id="MDI2090875.1"/>
    </source>
</evidence>
<protein>
    <submittedName>
        <fullName evidence="1">Uncharacterized protein</fullName>
    </submittedName>
</protein>
<organism evidence="1 2">
    <name type="scientific">Commensalibacter oyaizuii</name>
    <dbReference type="NCBI Taxonomy" id="3043873"/>
    <lineage>
        <taxon>Bacteria</taxon>
        <taxon>Pseudomonadati</taxon>
        <taxon>Pseudomonadota</taxon>
        <taxon>Alphaproteobacteria</taxon>
        <taxon>Acetobacterales</taxon>
        <taxon>Acetobacteraceae</taxon>
    </lineage>
</organism>
<gene>
    <name evidence="1" type="ORF">QJV27_05745</name>
</gene>
<dbReference type="PRINTS" id="PR00313">
    <property type="entry name" value="CABNDNGRPT"/>
</dbReference>
<dbReference type="EMBL" id="JASBAO010000001">
    <property type="protein sequence ID" value="MDI2090875.1"/>
    <property type="molecule type" value="Genomic_DNA"/>
</dbReference>
<reference evidence="1" key="1">
    <citation type="submission" date="2023-05" db="EMBL/GenBank/DDBJ databases">
        <title>Whole genome sequence of Commensalibacter sp.</title>
        <authorList>
            <person name="Charoenyingcharoen P."/>
            <person name="Yukphan P."/>
        </authorList>
    </citation>
    <scope>NUCLEOTIDE SEQUENCE</scope>
    <source>
        <strain evidence="1">TBRC 16381</strain>
    </source>
</reference>
<dbReference type="Proteomes" id="UP001431634">
    <property type="component" value="Unassembled WGS sequence"/>
</dbReference>
<dbReference type="SUPFAM" id="SSF51120">
    <property type="entry name" value="beta-Roll"/>
    <property type="match status" value="1"/>
</dbReference>